<gene>
    <name evidence="3" type="ORF">CXG81DRAFT_11721</name>
</gene>
<dbReference type="SMART" id="SM00364">
    <property type="entry name" value="LRR_BAC"/>
    <property type="match status" value="4"/>
</dbReference>
<dbReference type="SUPFAM" id="SSF52058">
    <property type="entry name" value="L domain-like"/>
    <property type="match status" value="1"/>
</dbReference>
<dbReference type="EMBL" id="ML014165">
    <property type="protein sequence ID" value="RKP01654.1"/>
    <property type="molecule type" value="Genomic_DNA"/>
</dbReference>
<feature type="non-terminal residue" evidence="3">
    <location>
        <position position="1"/>
    </location>
</feature>
<dbReference type="OrthoDB" id="660555at2759"/>
<reference evidence="4" key="1">
    <citation type="journal article" date="2018" name="Nat. Microbiol.">
        <title>Leveraging single-cell genomics to expand the fungal tree of life.</title>
        <authorList>
            <person name="Ahrendt S.R."/>
            <person name="Quandt C.A."/>
            <person name="Ciobanu D."/>
            <person name="Clum A."/>
            <person name="Salamov A."/>
            <person name="Andreopoulos B."/>
            <person name="Cheng J.F."/>
            <person name="Woyke T."/>
            <person name="Pelin A."/>
            <person name="Henrissat B."/>
            <person name="Reynolds N.K."/>
            <person name="Benny G.L."/>
            <person name="Smith M.E."/>
            <person name="James T.Y."/>
            <person name="Grigoriev I.V."/>
        </authorList>
    </citation>
    <scope>NUCLEOTIDE SEQUENCE [LARGE SCALE GENOMIC DNA]</scope>
    <source>
        <strain evidence="4">ATCC 52028</strain>
    </source>
</reference>
<dbReference type="GO" id="GO:0005737">
    <property type="term" value="C:cytoplasm"/>
    <property type="evidence" value="ECO:0007669"/>
    <property type="project" value="TreeGrafter"/>
</dbReference>
<dbReference type="PANTHER" id="PTHR48051">
    <property type="match status" value="1"/>
</dbReference>
<proteinExistence type="predicted"/>
<evidence type="ECO:0008006" key="5">
    <source>
        <dbReference type="Google" id="ProtNLM"/>
    </source>
</evidence>
<keyword evidence="2" id="KW-0677">Repeat</keyword>
<keyword evidence="1" id="KW-0433">Leucine-rich repeat</keyword>
<evidence type="ECO:0000313" key="4">
    <source>
        <dbReference type="Proteomes" id="UP000274922"/>
    </source>
</evidence>
<sequence>LESLPEEICQMKRLKILDVTHNQLTTLPRGIDRMTQLRQLYLSYNRLTCEAFAVEDMTSLPLQVLHLASNDLPDLPESFMAFQSSLEVLDVSYNALITLPEWLGQFERLSFLNIAHNRLRTITPALAGLTKLTCVLLQGNAFSNEIRAASAAFANVAALGNDTHHLT</sequence>
<dbReference type="InterPro" id="IPR050216">
    <property type="entry name" value="LRR_domain-containing"/>
</dbReference>
<accession>A0A4P9X8M3</accession>
<dbReference type="InterPro" id="IPR032675">
    <property type="entry name" value="LRR_dom_sf"/>
</dbReference>
<dbReference type="Gene3D" id="3.80.10.10">
    <property type="entry name" value="Ribonuclease Inhibitor"/>
    <property type="match status" value="2"/>
</dbReference>
<dbReference type="AlphaFoldDB" id="A0A4P9X8M3"/>
<protein>
    <recommendedName>
        <fullName evidence="5">L domain-like protein</fullName>
    </recommendedName>
</protein>
<evidence type="ECO:0000313" key="3">
    <source>
        <dbReference type="EMBL" id="RKP01654.1"/>
    </source>
</evidence>
<keyword evidence="4" id="KW-1185">Reference proteome</keyword>
<dbReference type="Pfam" id="PF13855">
    <property type="entry name" value="LRR_8"/>
    <property type="match status" value="2"/>
</dbReference>
<dbReference type="InterPro" id="IPR001611">
    <property type="entry name" value="Leu-rich_rpt"/>
</dbReference>
<organism evidence="3 4">
    <name type="scientific">Caulochytrium protostelioides</name>
    <dbReference type="NCBI Taxonomy" id="1555241"/>
    <lineage>
        <taxon>Eukaryota</taxon>
        <taxon>Fungi</taxon>
        <taxon>Fungi incertae sedis</taxon>
        <taxon>Chytridiomycota</taxon>
        <taxon>Chytridiomycota incertae sedis</taxon>
        <taxon>Chytridiomycetes</taxon>
        <taxon>Caulochytriales</taxon>
        <taxon>Caulochytriaceae</taxon>
        <taxon>Caulochytrium</taxon>
    </lineage>
</organism>
<dbReference type="InterPro" id="IPR003591">
    <property type="entry name" value="Leu-rich_rpt_typical-subtyp"/>
</dbReference>
<dbReference type="SMART" id="SM00369">
    <property type="entry name" value="LRR_TYP"/>
    <property type="match status" value="4"/>
</dbReference>
<dbReference type="Proteomes" id="UP000274922">
    <property type="component" value="Unassembled WGS sequence"/>
</dbReference>
<evidence type="ECO:0000256" key="2">
    <source>
        <dbReference type="ARBA" id="ARBA00022737"/>
    </source>
</evidence>
<dbReference type="STRING" id="1555241.A0A4P9X8M3"/>
<name>A0A4P9X8M3_9FUNG</name>
<evidence type="ECO:0000256" key="1">
    <source>
        <dbReference type="ARBA" id="ARBA00022614"/>
    </source>
</evidence>
<dbReference type="PANTHER" id="PTHR48051:SF1">
    <property type="entry name" value="RAS SUPPRESSOR PROTEIN 1"/>
    <property type="match status" value="1"/>
</dbReference>